<evidence type="ECO:0000313" key="1">
    <source>
        <dbReference type="EMBL" id="EXI67447.1"/>
    </source>
</evidence>
<evidence type="ECO:0000313" key="2">
    <source>
        <dbReference type="Proteomes" id="UP000020218"/>
    </source>
</evidence>
<reference evidence="1" key="1">
    <citation type="submission" date="2014-02" db="EMBL/GenBank/DDBJ databases">
        <title>Expanding our view of genomic diversity in Candidatus Accumulibacter clades.</title>
        <authorList>
            <person name="Skennerton C.T."/>
            <person name="Barr J.J."/>
            <person name="Slater F.R."/>
            <person name="Bond P.L."/>
            <person name="Tyson G.W."/>
        </authorList>
    </citation>
    <scope>NUCLEOTIDE SEQUENCE [LARGE SCALE GENOMIC DNA]</scope>
</reference>
<evidence type="ECO:0008006" key="3">
    <source>
        <dbReference type="Google" id="ProtNLM"/>
    </source>
</evidence>
<proteinExistence type="predicted"/>
<keyword evidence="2" id="KW-1185">Reference proteome</keyword>
<dbReference type="InterPro" id="IPR021317">
    <property type="entry name" value="DUF2917"/>
</dbReference>
<dbReference type="EMBL" id="JFAX01000010">
    <property type="protein sequence ID" value="EXI67447.1"/>
    <property type="molecule type" value="Genomic_DNA"/>
</dbReference>
<sequence>MKLDPCNSQICLTANRPLRLLSARGVRISCTAGIAWLTVAGETGDILLVAGQSHVVRSNGLALLEAIGTARVQLDQPLRGWATLWRAVCGYCRRRALALLRSAWRSRPAWRAGSATAG</sequence>
<dbReference type="Proteomes" id="UP000020218">
    <property type="component" value="Unassembled WGS sequence"/>
</dbReference>
<name>A0A011NS88_9PROT</name>
<accession>A0A011NS88</accession>
<dbReference type="AlphaFoldDB" id="A0A011NS88"/>
<comment type="caution">
    <text evidence="1">The sequence shown here is derived from an EMBL/GenBank/DDBJ whole genome shotgun (WGS) entry which is preliminary data.</text>
</comment>
<dbReference type="Pfam" id="PF11142">
    <property type="entry name" value="DUF2917"/>
    <property type="match status" value="1"/>
</dbReference>
<dbReference type="STRING" id="1454001.AW08_02003"/>
<gene>
    <name evidence="1" type="ORF">AW08_02003</name>
</gene>
<organism evidence="1 2">
    <name type="scientific">Candidatus Accumulibacter adjunctus</name>
    <dbReference type="NCBI Taxonomy" id="1454001"/>
    <lineage>
        <taxon>Bacteria</taxon>
        <taxon>Pseudomonadati</taxon>
        <taxon>Pseudomonadota</taxon>
        <taxon>Betaproteobacteria</taxon>
        <taxon>Candidatus Accumulibacter</taxon>
    </lineage>
</organism>
<protein>
    <recommendedName>
        <fullName evidence="3">DUF2917 domain-containing protein</fullName>
    </recommendedName>
</protein>
<dbReference type="PATRIC" id="fig|1454001.3.peg.2045"/>